<dbReference type="AlphaFoldDB" id="A0AAN9P0I4"/>
<accession>A0AAN9P0I4</accession>
<evidence type="ECO:0000256" key="1">
    <source>
        <dbReference type="SAM" id="MobiDB-lite"/>
    </source>
</evidence>
<organism evidence="2 3">
    <name type="scientific">Crotalaria pallida</name>
    <name type="common">Smooth rattlebox</name>
    <name type="synonym">Crotalaria striata</name>
    <dbReference type="NCBI Taxonomy" id="3830"/>
    <lineage>
        <taxon>Eukaryota</taxon>
        <taxon>Viridiplantae</taxon>
        <taxon>Streptophyta</taxon>
        <taxon>Embryophyta</taxon>
        <taxon>Tracheophyta</taxon>
        <taxon>Spermatophyta</taxon>
        <taxon>Magnoliopsida</taxon>
        <taxon>eudicotyledons</taxon>
        <taxon>Gunneridae</taxon>
        <taxon>Pentapetalae</taxon>
        <taxon>rosids</taxon>
        <taxon>fabids</taxon>
        <taxon>Fabales</taxon>
        <taxon>Fabaceae</taxon>
        <taxon>Papilionoideae</taxon>
        <taxon>50 kb inversion clade</taxon>
        <taxon>genistoids sensu lato</taxon>
        <taxon>core genistoids</taxon>
        <taxon>Crotalarieae</taxon>
        <taxon>Crotalaria</taxon>
    </lineage>
</organism>
<name>A0AAN9P0I4_CROPI</name>
<dbReference type="Proteomes" id="UP001372338">
    <property type="component" value="Unassembled WGS sequence"/>
</dbReference>
<dbReference type="EMBL" id="JAYWIO010000002">
    <property type="protein sequence ID" value="KAK7282873.1"/>
    <property type="molecule type" value="Genomic_DNA"/>
</dbReference>
<keyword evidence="3" id="KW-1185">Reference proteome</keyword>
<evidence type="ECO:0000313" key="3">
    <source>
        <dbReference type="Proteomes" id="UP001372338"/>
    </source>
</evidence>
<evidence type="ECO:0000313" key="2">
    <source>
        <dbReference type="EMBL" id="KAK7282873.1"/>
    </source>
</evidence>
<reference evidence="2 3" key="1">
    <citation type="submission" date="2024-01" db="EMBL/GenBank/DDBJ databases">
        <title>The genomes of 5 underutilized Papilionoideae crops provide insights into root nodulation and disease resistanc.</title>
        <authorList>
            <person name="Yuan L."/>
        </authorList>
    </citation>
    <scope>NUCLEOTIDE SEQUENCE [LARGE SCALE GENOMIC DNA]</scope>
    <source>
        <strain evidence="2">ZHUSHIDOU_FW_LH</strain>
        <tissue evidence="2">Leaf</tissue>
    </source>
</reference>
<protein>
    <submittedName>
        <fullName evidence="2">Uncharacterized protein</fullName>
    </submittedName>
</protein>
<feature type="compositionally biased region" description="Acidic residues" evidence="1">
    <location>
        <begin position="91"/>
        <end position="109"/>
    </location>
</feature>
<proteinExistence type="predicted"/>
<feature type="region of interest" description="Disordered" evidence="1">
    <location>
        <begin position="86"/>
        <end position="121"/>
    </location>
</feature>
<sequence length="219" mass="25992">MTEQLVLEFPRETKRKNLRSIFCNKKIKGKKPKENRRNKNKKAWKEFWIDLGKVQLIKNSKEIRRKSKEKIVRGLKNRTCYTQESRQEGVGCDEDQQDREYESSTEEAYGDNSQKEKEQDFEETKLEAVDRRCCEMLWGAINFEWAFKPSEGRSGGLISLWRKETFSMINIHAGRDFILVQGKAIAEEIDKINGFDLISDCRDLEEEERIQRRRANEEM</sequence>
<gene>
    <name evidence="2" type="ORF">RIF29_11967</name>
</gene>
<comment type="caution">
    <text evidence="2">The sequence shown here is derived from an EMBL/GenBank/DDBJ whole genome shotgun (WGS) entry which is preliminary data.</text>
</comment>